<dbReference type="GO" id="GO:0004519">
    <property type="term" value="F:endonuclease activity"/>
    <property type="evidence" value="ECO:0007669"/>
    <property type="project" value="UniProtKB-KW"/>
</dbReference>
<dbReference type="CDD" id="cd00085">
    <property type="entry name" value="HNHc"/>
    <property type="match status" value="1"/>
</dbReference>
<keyword evidence="3" id="KW-1185">Reference proteome</keyword>
<evidence type="ECO:0000313" key="2">
    <source>
        <dbReference type="EMBL" id="MBL6448301.1"/>
    </source>
</evidence>
<keyword evidence="2" id="KW-0540">Nuclease</keyword>
<keyword evidence="2" id="KW-0255">Endonuclease</keyword>
<dbReference type="Pfam" id="PF14279">
    <property type="entry name" value="HNH_5"/>
    <property type="match status" value="1"/>
</dbReference>
<dbReference type="SMART" id="SM00507">
    <property type="entry name" value="HNHc"/>
    <property type="match status" value="1"/>
</dbReference>
<dbReference type="InterPro" id="IPR003615">
    <property type="entry name" value="HNH_nuc"/>
</dbReference>
<dbReference type="Gene3D" id="1.10.30.50">
    <property type="match status" value="1"/>
</dbReference>
<reference evidence="2" key="1">
    <citation type="submission" date="2021-01" db="EMBL/GenBank/DDBJ databases">
        <title>Fulvivirga kasyanovii gen. nov., sp nov., a novel member of the phylum Bacteroidetes isolated from seawater in a mussel farm.</title>
        <authorList>
            <person name="Zhao L.-H."/>
            <person name="Wang Z.-J."/>
        </authorList>
    </citation>
    <scope>NUCLEOTIDE SEQUENCE</scope>
    <source>
        <strain evidence="2">29W222</strain>
    </source>
</reference>
<feature type="domain" description="HNH nuclease" evidence="1">
    <location>
        <begin position="71"/>
        <end position="121"/>
    </location>
</feature>
<dbReference type="RefSeq" id="WP_202857843.1">
    <property type="nucleotide sequence ID" value="NZ_JAEUGD010000061.1"/>
</dbReference>
<dbReference type="InterPro" id="IPR052892">
    <property type="entry name" value="NA-targeting_endonuclease"/>
</dbReference>
<dbReference type="InterPro" id="IPR029471">
    <property type="entry name" value="HNH_5"/>
</dbReference>
<dbReference type="PANTHER" id="PTHR33877">
    <property type="entry name" value="SLL1193 PROTEIN"/>
    <property type="match status" value="1"/>
</dbReference>
<sequence length="170" mass="19550">MNRKVLVLNQDNSPISVCTVQRAFLLTYLRKTELVEAANGYRINSVSQSFPMPSVIRLTKYVNVPYKGVALTRQNVFKRDSFSCQYCGADRDLTLDHVTPRSKGGRSAWNNLVTACKRCNARKGDNTPDEAGIKLKVKPFRPTYVMFLRDFSGFHCEEWKPYLNGKRNWF</sequence>
<proteinExistence type="predicted"/>
<keyword evidence="2" id="KW-0378">Hydrolase</keyword>
<dbReference type="PANTHER" id="PTHR33877:SF2">
    <property type="entry name" value="OS07G0170200 PROTEIN"/>
    <property type="match status" value="1"/>
</dbReference>
<comment type="caution">
    <text evidence="2">The sequence shown here is derived from an EMBL/GenBank/DDBJ whole genome shotgun (WGS) entry which is preliminary data.</text>
</comment>
<dbReference type="Proteomes" id="UP000614216">
    <property type="component" value="Unassembled WGS sequence"/>
</dbReference>
<dbReference type="AlphaFoldDB" id="A0A937G4I8"/>
<accession>A0A937G4I8</accession>
<evidence type="ECO:0000313" key="3">
    <source>
        <dbReference type="Proteomes" id="UP000614216"/>
    </source>
</evidence>
<dbReference type="EMBL" id="JAEUGD010000061">
    <property type="protein sequence ID" value="MBL6448301.1"/>
    <property type="molecule type" value="Genomic_DNA"/>
</dbReference>
<organism evidence="2 3">
    <name type="scientific">Fulvivirga marina</name>
    <dbReference type="NCBI Taxonomy" id="2494733"/>
    <lineage>
        <taxon>Bacteria</taxon>
        <taxon>Pseudomonadati</taxon>
        <taxon>Bacteroidota</taxon>
        <taxon>Cytophagia</taxon>
        <taxon>Cytophagales</taxon>
        <taxon>Fulvivirgaceae</taxon>
        <taxon>Fulvivirga</taxon>
    </lineage>
</organism>
<name>A0A937G4I8_9BACT</name>
<protein>
    <submittedName>
        <fullName evidence="2">HNH endonuclease</fullName>
    </submittedName>
</protein>
<gene>
    <name evidence="2" type="ORF">JMN32_18445</name>
</gene>
<evidence type="ECO:0000259" key="1">
    <source>
        <dbReference type="SMART" id="SM00507"/>
    </source>
</evidence>